<dbReference type="GO" id="GO:0004252">
    <property type="term" value="F:serine-type endopeptidase activity"/>
    <property type="evidence" value="ECO:0007669"/>
    <property type="project" value="UniProtKB-EC"/>
</dbReference>
<dbReference type="InterPro" id="IPR051543">
    <property type="entry name" value="Serine_Peptidase_S9A"/>
</dbReference>
<dbReference type="Gene3D" id="2.130.10.120">
    <property type="entry name" value="Prolyl oligopeptidase, N-terminal domain"/>
    <property type="match status" value="1"/>
</dbReference>
<dbReference type="SUPFAM" id="SSF82171">
    <property type="entry name" value="DPP6 N-terminal domain-like"/>
    <property type="match status" value="1"/>
</dbReference>
<evidence type="ECO:0000256" key="1">
    <source>
        <dbReference type="ARBA" id="ARBA00005228"/>
    </source>
</evidence>
<evidence type="ECO:0000256" key="2">
    <source>
        <dbReference type="SAM" id="MobiDB-lite"/>
    </source>
</evidence>
<gene>
    <name evidence="4" type="primary">f1pep1</name>
    <name evidence="4" type="ORF">NCTC7915_00195</name>
</gene>
<sequence length="604" mass="65595">MTITPQPPEELTATYLDAIRAIGNQPRWSAPTTTPQGHLHLHCPPGHTRRSIWTATPEQLEHGNPGTPLDIELPGEPLGILTSPHATVALTRRNDDEHRDAVLLPTGKDTTKPHTIAHHISPFASPTLTNDGRLALCPTGAVGTRRHLARTTTNIHLIERDTHKTGIHHVHLNDNNEHTCTATPHETPWHTLPPGTTLLNTGEQLLAATTTTLTTIPDHPTASARQWQMPTGRLLWLNLHPHDPETLLVATRSNGHITLHQLHTHTPPATLWKGDIGESLTSASTTEAGLWYVTATADHPTTLHHAPLNPNNTPTTTNDPHQPLIHTRHTATAPDGTPIPYILTHRPNTPTPAHVLLTVYGGFGIDNYPEPEPTVAAWCDRGGIVATAHVRGGGEEGPHWHEAGRGENKHHTISDLLAIAHHLRHNNIAAPHGITVCGASHGGFVALAAALSDNPETTPITAVTVTAPLLDLVHLDRHANGAFWAEEFPSDPARRTELSPLHLVTSARTPLPPLWLASMGADARIADDTHTFIERWRARGPAHRYHEPHSGHVGADLATLDARAASMLAFAHHFTARSSPTEHTREDPVEATTSEKDTESNEDR</sequence>
<evidence type="ECO:0000313" key="4">
    <source>
        <dbReference type="EMBL" id="STD04102.1"/>
    </source>
</evidence>
<keyword evidence="4" id="KW-0378">Hydrolase</keyword>
<dbReference type="GO" id="GO:0006508">
    <property type="term" value="P:proteolysis"/>
    <property type="evidence" value="ECO:0007669"/>
    <property type="project" value="InterPro"/>
</dbReference>
<name>A0AA46BLG1_9MICO</name>
<dbReference type="Pfam" id="PF00326">
    <property type="entry name" value="Peptidase_S9"/>
    <property type="match status" value="1"/>
</dbReference>
<comment type="caution">
    <text evidence="4">The sequence shown here is derived from an EMBL/GenBank/DDBJ whole genome shotgun (WGS) entry which is preliminary data.</text>
</comment>
<dbReference type="PANTHER" id="PTHR11757:SF19">
    <property type="entry name" value="PROLYL ENDOPEPTIDASE-LIKE"/>
    <property type="match status" value="1"/>
</dbReference>
<dbReference type="InterPro" id="IPR001375">
    <property type="entry name" value="Peptidase_S9_cat"/>
</dbReference>
<dbReference type="InterPro" id="IPR029058">
    <property type="entry name" value="AB_hydrolase_fold"/>
</dbReference>
<reference evidence="4 5" key="1">
    <citation type="submission" date="2018-06" db="EMBL/GenBank/DDBJ databases">
        <authorList>
            <consortium name="Pathogen Informatics"/>
            <person name="Doyle S."/>
        </authorList>
    </citation>
    <scope>NUCLEOTIDE SEQUENCE [LARGE SCALE GENOMIC DNA]</scope>
    <source>
        <strain evidence="4 5">NCTC7915</strain>
    </source>
</reference>
<accession>A0AA46BLG1</accession>
<dbReference type="EMBL" id="UFYA01000001">
    <property type="protein sequence ID" value="STD04102.1"/>
    <property type="molecule type" value="Genomic_DNA"/>
</dbReference>
<feature type="compositionally biased region" description="Basic and acidic residues" evidence="2">
    <location>
        <begin position="580"/>
        <end position="604"/>
    </location>
</feature>
<dbReference type="EC" id="3.4.21.26" evidence="4"/>
<dbReference type="PRINTS" id="PR00862">
    <property type="entry name" value="PROLIGOPTASE"/>
</dbReference>
<dbReference type="AlphaFoldDB" id="A0AA46BLG1"/>
<dbReference type="PANTHER" id="PTHR11757">
    <property type="entry name" value="PROTEASE FAMILY S9A OLIGOPEPTIDASE"/>
    <property type="match status" value="1"/>
</dbReference>
<dbReference type="InterPro" id="IPR002470">
    <property type="entry name" value="Peptidase_S9A"/>
</dbReference>
<evidence type="ECO:0000259" key="3">
    <source>
        <dbReference type="Pfam" id="PF00326"/>
    </source>
</evidence>
<dbReference type="Gene3D" id="3.40.50.1820">
    <property type="entry name" value="alpha/beta hydrolase"/>
    <property type="match status" value="1"/>
</dbReference>
<evidence type="ECO:0000313" key="5">
    <source>
        <dbReference type="Proteomes" id="UP000254118"/>
    </source>
</evidence>
<organism evidence="4 5">
    <name type="scientific">Dermatophilus congolensis</name>
    <dbReference type="NCBI Taxonomy" id="1863"/>
    <lineage>
        <taxon>Bacteria</taxon>
        <taxon>Bacillati</taxon>
        <taxon>Actinomycetota</taxon>
        <taxon>Actinomycetes</taxon>
        <taxon>Micrococcales</taxon>
        <taxon>Dermatophilaceae</taxon>
        <taxon>Dermatophilus</taxon>
    </lineage>
</organism>
<feature type="domain" description="Peptidase S9 prolyl oligopeptidase catalytic" evidence="3">
    <location>
        <begin position="376"/>
        <end position="573"/>
    </location>
</feature>
<dbReference type="SUPFAM" id="SSF53474">
    <property type="entry name" value="alpha/beta-Hydrolases"/>
    <property type="match status" value="1"/>
</dbReference>
<dbReference type="RefSeq" id="WP_115029202.1">
    <property type="nucleotide sequence ID" value="NZ_UFYA01000001.1"/>
</dbReference>
<dbReference type="Proteomes" id="UP000254118">
    <property type="component" value="Unassembled WGS sequence"/>
</dbReference>
<feature type="region of interest" description="Disordered" evidence="2">
    <location>
        <begin position="576"/>
        <end position="604"/>
    </location>
</feature>
<proteinExistence type="inferred from homology"/>
<comment type="similarity">
    <text evidence="1">Belongs to the peptidase S9A family.</text>
</comment>
<protein>
    <submittedName>
        <fullName evidence="4">Prolyl endopeptidase</fullName>
        <ecNumber evidence="4">3.4.21.26</ecNumber>
    </submittedName>
</protein>